<dbReference type="EMBL" id="JAKJXO020000013">
    <property type="protein sequence ID" value="KAL1597287.1"/>
    <property type="molecule type" value="Genomic_DNA"/>
</dbReference>
<evidence type="ECO:0000313" key="2">
    <source>
        <dbReference type="EMBL" id="KAL1597287.1"/>
    </source>
</evidence>
<dbReference type="Proteomes" id="UP001521785">
    <property type="component" value="Unassembled WGS sequence"/>
</dbReference>
<name>A0ABR3QYQ2_9PLEO</name>
<accession>A0ABR3QYQ2</accession>
<organism evidence="2 3">
    <name type="scientific">Paraconiothyrium brasiliense</name>
    <dbReference type="NCBI Taxonomy" id="300254"/>
    <lineage>
        <taxon>Eukaryota</taxon>
        <taxon>Fungi</taxon>
        <taxon>Dikarya</taxon>
        <taxon>Ascomycota</taxon>
        <taxon>Pezizomycotina</taxon>
        <taxon>Dothideomycetes</taxon>
        <taxon>Pleosporomycetidae</taxon>
        <taxon>Pleosporales</taxon>
        <taxon>Massarineae</taxon>
        <taxon>Didymosphaeriaceae</taxon>
        <taxon>Paraconiothyrium</taxon>
    </lineage>
</organism>
<evidence type="ECO:0000313" key="3">
    <source>
        <dbReference type="Proteomes" id="UP001521785"/>
    </source>
</evidence>
<gene>
    <name evidence="2" type="ORF">SLS60_008871</name>
</gene>
<protein>
    <submittedName>
        <fullName evidence="2">Uncharacterized protein</fullName>
    </submittedName>
</protein>
<sequence>MSSWGTAGSTRYWTTSVTSDAPHSGTYSFAAVRTLGSVGLSFGLTQSVTFAVDTLVEASVYARVSGTPNYYDYVSLNWYLDNSGFGNAMTSVQFPQGWVQHSSGQLTIPAGTHTLYLQIMSRSGPAGLQFSIDDFYLRVISPVDTDTCSSVPSTSSEVSVTPTETIPSSTEAATTSEAVSTSSDAASASSTEAEQVISTDISSSADASTVSSTEAVTISESATTSSTEVPVSPTVVVSSSEAASSDSALSTTESPSPTSSTPVTTCTTILTTTTATNVPGVNVVANGNFDVGWASTTVDAPWTALNRQSWYYKDTTTSYAHSSPNFLVIQVTRAVPSGGAYQDLTDLNTDGLYTLSFYVRPYYIYPGAPTTDSCTMTVKLDDAILKTQSYGRGSSSTSYTQYTVTDIQPKASTGRLSLEYFCPTSMLASTNLSDFFYDDIDMHLQQSVETVSSSEVCNDGTTTSISSTPEVTVTPY</sequence>
<feature type="region of interest" description="Disordered" evidence="1">
    <location>
        <begin position="148"/>
        <end position="264"/>
    </location>
</feature>
<dbReference type="Gene3D" id="2.60.120.260">
    <property type="entry name" value="Galactose-binding domain-like"/>
    <property type="match status" value="2"/>
</dbReference>
<evidence type="ECO:0000256" key="1">
    <source>
        <dbReference type="SAM" id="MobiDB-lite"/>
    </source>
</evidence>
<reference evidence="2 3" key="1">
    <citation type="submission" date="2024-02" db="EMBL/GenBank/DDBJ databases">
        <title>De novo assembly and annotation of 12 fungi associated with fruit tree decline syndrome in Ontario, Canada.</title>
        <authorList>
            <person name="Sulman M."/>
            <person name="Ellouze W."/>
            <person name="Ilyukhin E."/>
        </authorList>
    </citation>
    <scope>NUCLEOTIDE SEQUENCE [LARGE SCALE GENOMIC DNA]</scope>
    <source>
        <strain evidence="2 3">M42-189</strain>
    </source>
</reference>
<comment type="caution">
    <text evidence="2">The sequence shown here is derived from an EMBL/GenBank/DDBJ whole genome shotgun (WGS) entry which is preliminary data.</text>
</comment>
<keyword evidence="3" id="KW-1185">Reference proteome</keyword>
<proteinExistence type="predicted"/>